<evidence type="ECO:0000313" key="2">
    <source>
        <dbReference type="Proteomes" id="UP000199159"/>
    </source>
</evidence>
<organism evidence="1 2">
    <name type="scientific">Litchfieldia salsa</name>
    <dbReference type="NCBI Taxonomy" id="930152"/>
    <lineage>
        <taxon>Bacteria</taxon>
        <taxon>Bacillati</taxon>
        <taxon>Bacillota</taxon>
        <taxon>Bacilli</taxon>
        <taxon>Bacillales</taxon>
        <taxon>Bacillaceae</taxon>
        <taxon>Litchfieldia</taxon>
    </lineage>
</organism>
<dbReference type="AlphaFoldDB" id="A0A1H0WM83"/>
<reference evidence="2" key="1">
    <citation type="submission" date="2016-10" db="EMBL/GenBank/DDBJ databases">
        <authorList>
            <person name="Varghese N."/>
            <person name="Submissions S."/>
        </authorList>
    </citation>
    <scope>NUCLEOTIDE SEQUENCE [LARGE SCALE GENOMIC DNA]</scope>
    <source>
        <strain evidence="2">IBRC-M10078</strain>
    </source>
</reference>
<dbReference type="InterPro" id="IPR036638">
    <property type="entry name" value="HLH_DNA-bd_sf"/>
</dbReference>
<accession>A0A1H0WM83</accession>
<dbReference type="EMBL" id="FNJU01000012">
    <property type="protein sequence ID" value="SDP91738.1"/>
    <property type="molecule type" value="Genomic_DNA"/>
</dbReference>
<sequence length="62" mass="7135">MSHSISTSMLINERAFLLEIELLRMDLVEVGVSLGLNHPYTLYLSQTLDTLIIDYQRYCSIT</sequence>
<proteinExistence type="predicted"/>
<gene>
    <name evidence="1" type="ORF">SAMN05216565_11262</name>
</gene>
<dbReference type="SUPFAM" id="SSF140500">
    <property type="entry name" value="BAS1536-like"/>
    <property type="match status" value="1"/>
</dbReference>
<dbReference type="InterPro" id="IPR018540">
    <property type="entry name" value="Spo0E-like"/>
</dbReference>
<dbReference type="OrthoDB" id="2933402at2"/>
<dbReference type="GO" id="GO:0046983">
    <property type="term" value="F:protein dimerization activity"/>
    <property type="evidence" value="ECO:0007669"/>
    <property type="project" value="InterPro"/>
</dbReference>
<dbReference type="Proteomes" id="UP000199159">
    <property type="component" value="Unassembled WGS sequence"/>
</dbReference>
<dbReference type="GO" id="GO:0043937">
    <property type="term" value="P:regulation of sporulation"/>
    <property type="evidence" value="ECO:0007669"/>
    <property type="project" value="InterPro"/>
</dbReference>
<dbReference type="Gene3D" id="4.10.280.10">
    <property type="entry name" value="Helix-loop-helix DNA-binding domain"/>
    <property type="match status" value="1"/>
</dbReference>
<dbReference type="InterPro" id="IPR037208">
    <property type="entry name" value="Spo0E-like_sf"/>
</dbReference>
<evidence type="ECO:0000313" key="1">
    <source>
        <dbReference type="EMBL" id="SDP91738.1"/>
    </source>
</evidence>
<dbReference type="Pfam" id="PF09388">
    <property type="entry name" value="SpoOE-like"/>
    <property type="match status" value="1"/>
</dbReference>
<name>A0A1H0WM83_9BACI</name>
<dbReference type="RefSeq" id="WP_090858038.1">
    <property type="nucleotide sequence ID" value="NZ_FNJU01000012.1"/>
</dbReference>
<keyword evidence="2" id="KW-1185">Reference proteome</keyword>
<protein>
    <submittedName>
        <fullName evidence="1">Spo0E like sporulation regulatory protein</fullName>
    </submittedName>
</protein>